<dbReference type="Proteomes" id="UP000582837">
    <property type="component" value="Unassembled WGS sequence"/>
</dbReference>
<keyword evidence="1" id="KW-0732">Signal</keyword>
<evidence type="ECO:0000313" key="3">
    <source>
        <dbReference type="Proteomes" id="UP000582837"/>
    </source>
</evidence>
<protein>
    <submittedName>
        <fullName evidence="2">Uncharacterized protein</fullName>
    </submittedName>
</protein>
<comment type="caution">
    <text evidence="2">The sequence shown here is derived from an EMBL/GenBank/DDBJ whole genome shotgun (WGS) entry which is preliminary data.</text>
</comment>
<gene>
    <name evidence="2" type="ORF">HNQ61_003889</name>
</gene>
<evidence type="ECO:0000313" key="2">
    <source>
        <dbReference type="EMBL" id="MBB6072227.1"/>
    </source>
</evidence>
<evidence type="ECO:0000256" key="1">
    <source>
        <dbReference type="SAM" id="SignalP"/>
    </source>
</evidence>
<keyword evidence="3" id="KW-1185">Reference proteome</keyword>
<dbReference type="InterPro" id="IPR045584">
    <property type="entry name" value="Pilin-like"/>
</dbReference>
<organism evidence="2 3">
    <name type="scientific">Longimicrobium terrae</name>
    <dbReference type="NCBI Taxonomy" id="1639882"/>
    <lineage>
        <taxon>Bacteria</taxon>
        <taxon>Pseudomonadati</taxon>
        <taxon>Gemmatimonadota</taxon>
        <taxon>Longimicrobiia</taxon>
        <taxon>Longimicrobiales</taxon>
        <taxon>Longimicrobiaceae</taxon>
        <taxon>Longimicrobium</taxon>
    </lineage>
</organism>
<dbReference type="EMBL" id="JACHIA010000013">
    <property type="protein sequence ID" value="MBB6072227.1"/>
    <property type="molecule type" value="Genomic_DNA"/>
</dbReference>
<feature type="signal peptide" evidence="1">
    <location>
        <begin position="1"/>
        <end position="25"/>
    </location>
</feature>
<dbReference type="AlphaFoldDB" id="A0A841H2H2"/>
<dbReference type="PROSITE" id="PS51257">
    <property type="entry name" value="PROKAR_LIPOPROTEIN"/>
    <property type="match status" value="1"/>
</dbReference>
<feature type="chain" id="PRO_5032641476" evidence="1">
    <location>
        <begin position="26"/>
        <end position="287"/>
    </location>
</feature>
<reference evidence="2 3" key="1">
    <citation type="submission" date="2020-08" db="EMBL/GenBank/DDBJ databases">
        <title>Genomic Encyclopedia of Type Strains, Phase IV (KMG-IV): sequencing the most valuable type-strain genomes for metagenomic binning, comparative biology and taxonomic classification.</title>
        <authorList>
            <person name="Goeker M."/>
        </authorList>
    </citation>
    <scope>NUCLEOTIDE SEQUENCE [LARGE SCALE GENOMIC DNA]</scope>
    <source>
        <strain evidence="2 3">DSM 29007</strain>
    </source>
</reference>
<name>A0A841H2H2_9BACT</name>
<dbReference type="SUPFAM" id="SSF54523">
    <property type="entry name" value="Pili subunits"/>
    <property type="match status" value="1"/>
</dbReference>
<accession>A0A841H2H2</accession>
<proteinExistence type="predicted"/>
<sequence>MKFRLIYAAGLMALIALASCLPAPAGRGVMGPAIGPTKRDSVGGTRQVLYGLTRVVDLQARSTGELPVTLESTTQPIVAELMFDPWGQAVRYIPRGKQFEVRSSGSDRIFETSDDVIALGQIGRNQPCVIRDEFRTWTGAGYEPPCGPSAIIVLLQCPQLTSPSSRDDEAPASSRDSVQLMGLRLVRIARGIDAAGRDLGGLPLTLRAVASASALNMDEIGDIWRRPLRYRPNNRDYEVRSAGPDGNHDTPDDLVVEGHLGQVVPCLFVTEGRVVACSELPPPCLDG</sequence>